<organism evidence="5 6">
    <name type="scientific">Streptomyces violaceusniger</name>
    <dbReference type="NCBI Taxonomy" id="68280"/>
    <lineage>
        <taxon>Bacteria</taxon>
        <taxon>Bacillati</taxon>
        <taxon>Actinomycetota</taxon>
        <taxon>Actinomycetes</taxon>
        <taxon>Kitasatosporales</taxon>
        <taxon>Streptomycetaceae</taxon>
        <taxon>Streptomyces</taxon>
        <taxon>Streptomyces violaceusniger group</taxon>
    </lineage>
</organism>
<dbReference type="EMBL" id="BJHW01000001">
    <property type="protein sequence ID" value="GDY51721.1"/>
    <property type="molecule type" value="Genomic_DNA"/>
</dbReference>
<dbReference type="Pfam" id="PF07729">
    <property type="entry name" value="FCD"/>
    <property type="match status" value="1"/>
</dbReference>
<dbReference type="Gene3D" id="1.10.10.10">
    <property type="entry name" value="Winged helix-like DNA-binding domain superfamily/Winged helix DNA-binding domain"/>
    <property type="match status" value="1"/>
</dbReference>
<keyword evidence="3" id="KW-0804">Transcription</keyword>
<dbReference type="SMART" id="SM00895">
    <property type="entry name" value="FCD"/>
    <property type="match status" value="1"/>
</dbReference>
<dbReference type="SUPFAM" id="SSF48008">
    <property type="entry name" value="GntR ligand-binding domain-like"/>
    <property type="match status" value="1"/>
</dbReference>
<evidence type="ECO:0000313" key="6">
    <source>
        <dbReference type="Proteomes" id="UP000301309"/>
    </source>
</evidence>
<proteinExistence type="predicted"/>
<dbReference type="InterPro" id="IPR036390">
    <property type="entry name" value="WH_DNA-bd_sf"/>
</dbReference>
<keyword evidence="2" id="KW-0238">DNA-binding</keyword>
<dbReference type="PROSITE" id="PS50949">
    <property type="entry name" value="HTH_GNTR"/>
    <property type="match status" value="1"/>
</dbReference>
<dbReference type="InterPro" id="IPR036388">
    <property type="entry name" value="WH-like_DNA-bd_sf"/>
</dbReference>
<dbReference type="Proteomes" id="UP000301309">
    <property type="component" value="Unassembled WGS sequence"/>
</dbReference>
<reference evidence="5 6" key="1">
    <citation type="journal article" date="2020" name="Int. J. Syst. Evol. Microbiol.">
        <title>Reclassification of Streptomyces castelarensis and Streptomyces sporoclivatus as later heterotypic synonyms of Streptomyces antimycoticus.</title>
        <authorList>
            <person name="Komaki H."/>
            <person name="Tamura T."/>
        </authorList>
    </citation>
    <scope>NUCLEOTIDE SEQUENCE [LARGE SCALE GENOMIC DNA]</scope>
    <source>
        <strain evidence="5 6">NBRC 13459</strain>
    </source>
</reference>
<dbReference type="InterPro" id="IPR000524">
    <property type="entry name" value="Tscrpt_reg_HTH_GntR"/>
</dbReference>
<accession>A0A4D4KQV5</accession>
<comment type="caution">
    <text evidence="5">The sequence shown here is derived from an EMBL/GenBank/DDBJ whole genome shotgun (WGS) entry which is preliminary data.</text>
</comment>
<evidence type="ECO:0000256" key="1">
    <source>
        <dbReference type="ARBA" id="ARBA00023015"/>
    </source>
</evidence>
<evidence type="ECO:0000256" key="2">
    <source>
        <dbReference type="ARBA" id="ARBA00023125"/>
    </source>
</evidence>
<dbReference type="SUPFAM" id="SSF46785">
    <property type="entry name" value="Winged helix' DNA-binding domain"/>
    <property type="match status" value="1"/>
</dbReference>
<dbReference type="Gene3D" id="1.20.120.530">
    <property type="entry name" value="GntR ligand-binding domain-like"/>
    <property type="match status" value="1"/>
</dbReference>
<gene>
    <name evidence="5" type="primary">vanR</name>
    <name evidence="5" type="ORF">SVIO_023440</name>
</gene>
<dbReference type="PANTHER" id="PTHR43537:SF24">
    <property type="entry name" value="GLUCONATE OPERON TRANSCRIPTIONAL REPRESSOR"/>
    <property type="match status" value="1"/>
</dbReference>
<sequence>MQTSGCVGEGLGSLHVCYSASTLAGMSADALGPVETTSLADQAYRRLRGAIREGVLRPGEKITERDLAARLGVSPTPVREALRQLVHEKVVERVGPRALRVADHSSAARSEIVEAEVRLSALMARLAARNATAQQLTDLVSLLAQTDQIVAGIEETVAEQGMEADVSDRLAAVFHKLRLFHRRVEACVGNPVLEGLLDQTRAFSEEERLDLTMRLAPERAEAFRARYHEHRELLDALLERDGDRAEELAARHHRAALVQLSGG</sequence>
<keyword evidence="6" id="KW-1185">Reference proteome</keyword>
<dbReference type="PANTHER" id="PTHR43537">
    <property type="entry name" value="TRANSCRIPTIONAL REGULATOR, GNTR FAMILY"/>
    <property type="match status" value="1"/>
</dbReference>
<dbReference type="GO" id="GO:0003700">
    <property type="term" value="F:DNA-binding transcription factor activity"/>
    <property type="evidence" value="ECO:0007669"/>
    <property type="project" value="InterPro"/>
</dbReference>
<dbReference type="Pfam" id="PF00392">
    <property type="entry name" value="GntR"/>
    <property type="match status" value="1"/>
</dbReference>
<evidence type="ECO:0000313" key="5">
    <source>
        <dbReference type="EMBL" id="GDY51721.1"/>
    </source>
</evidence>
<dbReference type="InterPro" id="IPR008920">
    <property type="entry name" value="TF_FadR/GntR_C"/>
</dbReference>
<dbReference type="SMART" id="SM00345">
    <property type="entry name" value="HTH_GNTR"/>
    <property type="match status" value="1"/>
</dbReference>
<evidence type="ECO:0000256" key="3">
    <source>
        <dbReference type="ARBA" id="ARBA00023163"/>
    </source>
</evidence>
<dbReference type="AlphaFoldDB" id="A0A4D4KQV5"/>
<dbReference type="GO" id="GO:0003677">
    <property type="term" value="F:DNA binding"/>
    <property type="evidence" value="ECO:0007669"/>
    <property type="project" value="UniProtKB-KW"/>
</dbReference>
<feature type="domain" description="HTH gntR-type" evidence="4">
    <location>
        <begin position="37"/>
        <end position="104"/>
    </location>
</feature>
<dbReference type="CDD" id="cd07377">
    <property type="entry name" value="WHTH_GntR"/>
    <property type="match status" value="1"/>
</dbReference>
<name>A0A4D4KQV5_STRVO</name>
<evidence type="ECO:0000259" key="4">
    <source>
        <dbReference type="PROSITE" id="PS50949"/>
    </source>
</evidence>
<dbReference type="InterPro" id="IPR011711">
    <property type="entry name" value="GntR_C"/>
</dbReference>
<protein>
    <submittedName>
        <fullName evidence="5">GntR family transcriptional regulator</fullName>
    </submittedName>
</protein>
<keyword evidence="1" id="KW-0805">Transcription regulation</keyword>